<keyword evidence="1" id="KW-0472">Membrane</keyword>
<protein>
    <submittedName>
        <fullName evidence="2">Uncharacterized protein</fullName>
    </submittedName>
</protein>
<organism evidence="2 3">
    <name type="scientific">Clostridium scatologenes</name>
    <dbReference type="NCBI Taxonomy" id="1548"/>
    <lineage>
        <taxon>Bacteria</taxon>
        <taxon>Bacillati</taxon>
        <taxon>Bacillota</taxon>
        <taxon>Clostridia</taxon>
        <taxon>Eubacteriales</taxon>
        <taxon>Clostridiaceae</taxon>
        <taxon>Clostridium</taxon>
    </lineage>
</organism>
<dbReference type="KEGG" id="csq:CSCA_1509"/>
<proteinExistence type="predicted"/>
<dbReference type="Pfam" id="PF20563">
    <property type="entry name" value="DUF6773"/>
    <property type="match status" value="1"/>
</dbReference>
<name>A0A0E3M5W5_CLOSL</name>
<keyword evidence="1" id="KW-0812">Transmembrane</keyword>
<evidence type="ECO:0000313" key="2">
    <source>
        <dbReference type="EMBL" id="AKA68634.1"/>
    </source>
</evidence>
<dbReference type="HOGENOM" id="CLU_137995_0_0_9"/>
<sequence length="156" mass="17931">MKSNVIQDERVAAEKRKIANEAFIFIMIFLIGSTLVKQFIFEASFSEYAVEFIAFFGASFYIMIRNILIGNSPFGIDNHRKNRMMIINSVVIGLTNTVVSEFLNFKRNGISLSIMDLIIIFIISILEVFAISFVLNILSKRRSEKLENKFDDDIKE</sequence>
<keyword evidence="1" id="KW-1133">Transmembrane helix</keyword>
<feature type="transmembrane region" description="Helical" evidence="1">
    <location>
        <begin position="117"/>
        <end position="138"/>
    </location>
</feature>
<evidence type="ECO:0000256" key="1">
    <source>
        <dbReference type="SAM" id="Phobius"/>
    </source>
</evidence>
<dbReference type="Proteomes" id="UP000033115">
    <property type="component" value="Chromosome"/>
</dbReference>
<feature type="transmembrane region" description="Helical" evidence="1">
    <location>
        <begin position="21"/>
        <end position="40"/>
    </location>
</feature>
<reference evidence="2 3" key="1">
    <citation type="journal article" date="2015" name="J. Biotechnol.">
        <title>Complete genome sequence of a malodorant-producing acetogen, Clostridium scatologenes ATCC 25775(T).</title>
        <authorList>
            <person name="Zhu Z."/>
            <person name="Guo T."/>
            <person name="Zheng H."/>
            <person name="Song T."/>
            <person name="Ouyang P."/>
            <person name="Xie J."/>
        </authorList>
    </citation>
    <scope>NUCLEOTIDE SEQUENCE [LARGE SCALE GENOMIC DNA]</scope>
    <source>
        <strain evidence="2 3">ATCC 25775</strain>
    </source>
</reference>
<dbReference type="EMBL" id="CP009933">
    <property type="protein sequence ID" value="AKA68634.1"/>
    <property type="molecule type" value="Genomic_DNA"/>
</dbReference>
<evidence type="ECO:0000313" key="3">
    <source>
        <dbReference type="Proteomes" id="UP000033115"/>
    </source>
</evidence>
<feature type="transmembrane region" description="Helical" evidence="1">
    <location>
        <begin position="85"/>
        <end position="105"/>
    </location>
</feature>
<keyword evidence="3" id="KW-1185">Reference proteome</keyword>
<dbReference type="InterPro" id="IPR046664">
    <property type="entry name" value="DUF6773"/>
</dbReference>
<gene>
    <name evidence="2" type="ORF">CSCA_1509</name>
</gene>
<feature type="transmembrane region" description="Helical" evidence="1">
    <location>
        <begin position="46"/>
        <end position="64"/>
    </location>
</feature>
<accession>A0A0E3M5W5</accession>
<dbReference type="AlphaFoldDB" id="A0A0E3M5W5"/>
<dbReference type="STRING" id="1548.CSCA_1509"/>
<dbReference type="RefSeq" id="WP_029160056.1">
    <property type="nucleotide sequence ID" value="NZ_CP009933.1"/>
</dbReference>